<gene>
    <name evidence="3" type="ORF">IMC76_05160</name>
</gene>
<evidence type="ECO:0000256" key="1">
    <source>
        <dbReference type="SAM" id="MobiDB-lite"/>
    </source>
</evidence>
<keyword evidence="2" id="KW-1133">Transmembrane helix</keyword>
<organism evidence="3 4">
    <name type="scientific">Campylobacter corcagiensis</name>
    <dbReference type="NCBI Taxonomy" id="1448857"/>
    <lineage>
        <taxon>Bacteria</taxon>
        <taxon>Pseudomonadati</taxon>
        <taxon>Campylobacterota</taxon>
        <taxon>Epsilonproteobacteria</taxon>
        <taxon>Campylobacterales</taxon>
        <taxon>Campylobacteraceae</taxon>
        <taxon>Campylobacter</taxon>
    </lineage>
</organism>
<dbReference type="OrthoDB" id="5363395at2"/>
<protein>
    <submittedName>
        <fullName evidence="3">TonB C-terminal domain-containing protein</fullName>
    </submittedName>
</protein>
<keyword evidence="2" id="KW-0812">Transmembrane</keyword>
<dbReference type="EMBL" id="CP063078">
    <property type="protein sequence ID" value="QOQ86623.1"/>
    <property type="molecule type" value="Genomic_DNA"/>
</dbReference>
<accession>A0A7M1LE79</accession>
<feature type="transmembrane region" description="Helical" evidence="2">
    <location>
        <begin position="7"/>
        <end position="27"/>
    </location>
</feature>
<dbReference type="Proteomes" id="UP000594749">
    <property type="component" value="Chromosome"/>
</dbReference>
<dbReference type="SUPFAM" id="SSF74653">
    <property type="entry name" value="TolA/TonB C-terminal domain"/>
    <property type="match status" value="1"/>
</dbReference>
<evidence type="ECO:0000256" key="2">
    <source>
        <dbReference type="SAM" id="Phobius"/>
    </source>
</evidence>
<feature type="region of interest" description="Disordered" evidence="1">
    <location>
        <begin position="147"/>
        <end position="191"/>
    </location>
</feature>
<feature type="region of interest" description="Disordered" evidence="1">
    <location>
        <begin position="63"/>
        <end position="130"/>
    </location>
</feature>
<reference evidence="3 4" key="1">
    <citation type="submission" date="2020-10" db="EMBL/GenBank/DDBJ databases">
        <title>Campylobacter and Helicobacter PacBio genomes.</title>
        <authorList>
            <person name="Lane C."/>
        </authorList>
    </citation>
    <scope>NUCLEOTIDE SEQUENCE [LARGE SCALE GENOMIC DNA]</scope>
    <source>
        <strain evidence="3 4">2016D-0077</strain>
    </source>
</reference>
<evidence type="ECO:0000313" key="3">
    <source>
        <dbReference type="EMBL" id="QOQ86623.1"/>
    </source>
</evidence>
<keyword evidence="4" id="KW-1185">Reference proteome</keyword>
<dbReference type="AlphaFoldDB" id="A0A7M1LE79"/>
<keyword evidence="2" id="KW-0472">Membrane</keyword>
<feature type="compositionally biased region" description="Basic and acidic residues" evidence="1">
    <location>
        <begin position="147"/>
        <end position="186"/>
    </location>
</feature>
<feature type="compositionally biased region" description="Basic and acidic residues" evidence="1">
    <location>
        <begin position="67"/>
        <end position="77"/>
    </location>
</feature>
<evidence type="ECO:0000313" key="4">
    <source>
        <dbReference type="Proteomes" id="UP000594749"/>
    </source>
</evidence>
<sequence>MQKTIDILSFIISLSIYIISLICVLYLSNKAFQNLENVRYTDDINATRDQVTIADIDDLIPAAPEDALEKPSEIKAETEEEVEEEKLKTTHKKPDEASKPKQEQPKPEPKKEEPAPNQDSTEPIKIAKEEPKLLDLFSDINSTKINEAAKSEESVQSRKKSDNETKVAKEKSTSSQKSEKKSEKSSGKTMSTGVYNKFRGEVQNILTRVWTSYRAIPNQDATVKITISPNGKLSYEITQLAYDSAFNQKFRDFLSKLEGMNFPKPPNGQPFTHTYKMADLAK</sequence>
<dbReference type="Pfam" id="PF13103">
    <property type="entry name" value="TonB_2"/>
    <property type="match status" value="1"/>
</dbReference>
<name>A0A7M1LE79_9BACT</name>
<proteinExistence type="predicted"/>
<feature type="compositionally biased region" description="Basic and acidic residues" evidence="1">
    <location>
        <begin position="85"/>
        <end position="114"/>
    </location>
</feature>
<dbReference type="RefSeq" id="WP_025802872.1">
    <property type="nucleotide sequence ID" value="NZ_CP053842.1"/>
</dbReference>